<evidence type="ECO:0000313" key="2">
    <source>
        <dbReference type="EMBL" id="MDQ0268295.1"/>
    </source>
</evidence>
<sequence length="91" mass="10556">MGLSFQKSEKKSMTSINFLRTLIIIATVLLLGLAIMNHMDFFYIKYIFILSGFSSLVSGLESLYLRERKGIYLVELSLAMIWFYAGFILWQ</sequence>
<name>A0ABU0ADW2_9BACI</name>
<keyword evidence="1" id="KW-1133">Transmembrane helix</keyword>
<evidence type="ECO:0000256" key="1">
    <source>
        <dbReference type="SAM" id="Phobius"/>
    </source>
</evidence>
<proteinExistence type="predicted"/>
<dbReference type="Proteomes" id="UP001238088">
    <property type="component" value="Unassembled WGS sequence"/>
</dbReference>
<keyword evidence="3" id="KW-1185">Reference proteome</keyword>
<keyword evidence="1" id="KW-0812">Transmembrane</keyword>
<keyword evidence="1" id="KW-0472">Membrane</keyword>
<organism evidence="2 3">
    <name type="scientific">Cytobacillus purgationiresistens</name>
    <dbReference type="NCBI Taxonomy" id="863449"/>
    <lineage>
        <taxon>Bacteria</taxon>
        <taxon>Bacillati</taxon>
        <taxon>Bacillota</taxon>
        <taxon>Bacilli</taxon>
        <taxon>Bacillales</taxon>
        <taxon>Bacillaceae</taxon>
        <taxon>Cytobacillus</taxon>
    </lineage>
</organism>
<comment type="caution">
    <text evidence="2">The sequence shown here is derived from an EMBL/GenBank/DDBJ whole genome shotgun (WGS) entry which is preliminary data.</text>
</comment>
<evidence type="ECO:0008006" key="4">
    <source>
        <dbReference type="Google" id="ProtNLM"/>
    </source>
</evidence>
<dbReference type="EMBL" id="JAUSUB010000001">
    <property type="protein sequence ID" value="MDQ0268295.1"/>
    <property type="molecule type" value="Genomic_DNA"/>
</dbReference>
<feature type="transmembrane region" description="Helical" evidence="1">
    <location>
        <begin position="18"/>
        <end position="36"/>
    </location>
</feature>
<feature type="transmembrane region" description="Helical" evidence="1">
    <location>
        <begin position="72"/>
        <end position="90"/>
    </location>
</feature>
<reference evidence="2 3" key="1">
    <citation type="submission" date="2023-07" db="EMBL/GenBank/DDBJ databases">
        <title>Genomic Encyclopedia of Type Strains, Phase IV (KMG-IV): sequencing the most valuable type-strain genomes for metagenomic binning, comparative biology and taxonomic classification.</title>
        <authorList>
            <person name="Goeker M."/>
        </authorList>
    </citation>
    <scope>NUCLEOTIDE SEQUENCE [LARGE SCALE GENOMIC DNA]</scope>
    <source>
        <strain evidence="2 3">DSM 23494</strain>
    </source>
</reference>
<protein>
    <recommendedName>
        <fullName evidence="4">DUF3953 domain-containing protein</fullName>
    </recommendedName>
</protein>
<accession>A0ABU0ADW2</accession>
<feature type="transmembrane region" description="Helical" evidence="1">
    <location>
        <begin position="42"/>
        <end position="60"/>
    </location>
</feature>
<gene>
    <name evidence="2" type="ORF">J2S17_000164</name>
</gene>
<evidence type="ECO:0000313" key="3">
    <source>
        <dbReference type="Proteomes" id="UP001238088"/>
    </source>
</evidence>